<evidence type="ECO:0000256" key="6">
    <source>
        <dbReference type="ARBA" id="ARBA00022490"/>
    </source>
</evidence>
<dbReference type="PANTHER" id="PTHR21071">
    <property type="entry name" value="UDP-N-ACETYLENOLPYRUVOYLGLUCOSAMINE REDUCTASE"/>
    <property type="match status" value="1"/>
</dbReference>
<dbReference type="InterPro" id="IPR036635">
    <property type="entry name" value="MurB_C_sf"/>
</dbReference>
<sequence>MNLVPDAFADHLTDTTPPDTTPADTTPATDRVLAAYTTLRLGGPAGTLTTAADTAEAVEAVRRATVEGRPVLVLAGGSNVVVGDAGFAGEVILLRNRGVEVISEGAGEVVVRVASGEPWDDLVAYAVSSGWSGVECLSGIPGSAGATPIQNVGAYGSEVAHTIAAVHAYDRIEDRQLGMAPEQCGFGYRSSVFKHNDRYLVTAVDFRLTRQDLSSPIRYAELARQLGVEAGDRVPLEQARQTVLKLRAGKGMVLDPEDRDTWSVGSFFTNPVVPAGFFAELTAERGEMPHWPGADGTVKIPAAWLIEHAGFPKGFAGVGVSISTKHTLALTNRGAGDTAALLDLARTIRDGVRDRFGVELHPEPVLVNCQI</sequence>
<dbReference type="EC" id="1.3.1.98" evidence="17"/>
<evidence type="ECO:0000259" key="18">
    <source>
        <dbReference type="PROSITE" id="PS51387"/>
    </source>
</evidence>
<dbReference type="InterPro" id="IPR016169">
    <property type="entry name" value="FAD-bd_PCMH_sub2"/>
</dbReference>
<evidence type="ECO:0000256" key="3">
    <source>
        <dbReference type="ARBA" id="ARBA00004496"/>
    </source>
</evidence>
<dbReference type="SUPFAM" id="SSF56194">
    <property type="entry name" value="Uridine diphospho-N-Acetylenolpyruvylglucosamine reductase, MurB, C-terminal domain"/>
    <property type="match status" value="1"/>
</dbReference>
<dbReference type="InterPro" id="IPR011601">
    <property type="entry name" value="MurB_C"/>
</dbReference>
<dbReference type="GO" id="GO:0071949">
    <property type="term" value="F:FAD binding"/>
    <property type="evidence" value="ECO:0007669"/>
    <property type="project" value="InterPro"/>
</dbReference>
<reference evidence="19" key="1">
    <citation type="submission" date="2021-01" db="EMBL/GenBank/DDBJ databases">
        <title>Whole genome shotgun sequence of Actinoplanes siamensis NBRC 109076.</title>
        <authorList>
            <person name="Komaki H."/>
            <person name="Tamura T."/>
        </authorList>
    </citation>
    <scope>NUCLEOTIDE SEQUENCE</scope>
    <source>
        <strain evidence="19">NBRC 109076</strain>
    </source>
</reference>
<name>A0A919N857_9ACTN</name>
<evidence type="ECO:0000256" key="9">
    <source>
        <dbReference type="ARBA" id="ARBA00022827"/>
    </source>
</evidence>
<keyword evidence="9 17" id="KW-0274">FAD</keyword>
<evidence type="ECO:0000256" key="11">
    <source>
        <dbReference type="ARBA" id="ARBA00022960"/>
    </source>
</evidence>
<keyword evidence="13 17" id="KW-0560">Oxidoreductase</keyword>
<keyword evidence="20" id="KW-1185">Reference proteome</keyword>
<comment type="subcellular location">
    <subcellularLocation>
        <location evidence="3 17">Cytoplasm</location>
    </subcellularLocation>
</comment>
<feature type="active site" evidence="17">
    <location>
        <position position="189"/>
    </location>
</feature>
<evidence type="ECO:0000256" key="12">
    <source>
        <dbReference type="ARBA" id="ARBA00022984"/>
    </source>
</evidence>
<feature type="domain" description="FAD-binding PCMH-type" evidence="18">
    <location>
        <begin position="41"/>
        <end position="211"/>
    </location>
</feature>
<dbReference type="HAMAP" id="MF_00037">
    <property type="entry name" value="MurB"/>
    <property type="match status" value="1"/>
</dbReference>
<comment type="similarity">
    <text evidence="5 17">Belongs to the MurB family.</text>
</comment>
<keyword evidence="15 17" id="KW-0961">Cell wall biogenesis/degradation</keyword>
<dbReference type="SUPFAM" id="SSF56176">
    <property type="entry name" value="FAD-binding/transporter-associated domain-like"/>
    <property type="match status" value="1"/>
</dbReference>
<evidence type="ECO:0000256" key="5">
    <source>
        <dbReference type="ARBA" id="ARBA00010485"/>
    </source>
</evidence>
<feature type="active site" description="Proton donor" evidence="17">
    <location>
        <position position="266"/>
    </location>
</feature>
<keyword evidence="8 17" id="KW-0285">Flavoprotein</keyword>
<keyword evidence="6 17" id="KW-0963">Cytoplasm</keyword>
<dbReference type="InterPro" id="IPR016166">
    <property type="entry name" value="FAD-bd_PCMH"/>
</dbReference>
<evidence type="ECO:0000256" key="10">
    <source>
        <dbReference type="ARBA" id="ARBA00022857"/>
    </source>
</evidence>
<gene>
    <name evidence="17 19" type="primary">murB</name>
    <name evidence="19" type="ORF">Asi03nite_35820</name>
</gene>
<evidence type="ECO:0000256" key="17">
    <source>
        <dbReference type="HAMAP-Rule" id="MF_00037"/>
    </source>
</evidence>
<dbReference type="GO" id="GO:0008360">
    <property type="term" value="P:regulation of cell shape"/>
    <property type="evidence" value="ECO:0007669"/>
    <property type="project" value="UniProtKB-KW"/>
</dbReference>
<keyword evidence="7 17" id="KW-0132">Cell division</keyword>
<dbReference type="GO" id="GO:0009252">
    <property type="term" value="P:peptidoglycan biosynthetic process"/>
    <property type="evidence" value="ECO:0007669"/>
    <property type="project" value="UniProtKB-UniRule"/>
</dbReference>
<comment type="caution">
    <text evidence="19">The sequence shown here is derived from an EMBL/GenBank/DDBJ whole genome shotgun (WGS) entry which is preliminary data.</text>
</comment>
<dbReference type="NCBIfam" id="NF000755">
    <property type="entry name" value="PRK00046.1"/>
    <property type="match status" value="1"/>
</dbReference>
<evidence type="ECO:0000256" key="16">
    <source>
        <dbReference type="ARBA" id="ARBA00048914"/>
    </source>
</evidence>
<proteinExistence type="inferred from homology"/>
<dbReference type="Pfam" id="PF02873">
    <property type="entry name" value="MurB_C"/>
    <property type="match status" value="1"/>
</dbReference>
<comment type="cofactor">
    <cofactor evidence="1 17">
        <name>FAD</name>
        <dbReference type="ChEBI" id="CHEBI:57692"/>
    </cofactor>
</comment>
<dbReference type="GO" id="GO:0005829">
    <property type="term" value="C:cytosol"/>
    <property type="evidence" value="ECO:0007669"/>
    <property type="project" value="TreeGrafter"/>
</dbReference>
<dbReference type="EMBL" id="BOMW01000033">
    <property type="protein sequence ID" value="GIF06044.1"/>
    <property type="molecule type" value="Genomic_DNA"/>
</dbReference>
<organism evidence="19 20">
    <name type="scientific">Actinoplanes siamensis</name>
    <dbReference type="NCBI Taxonomy" id="1223317"/>
    <lineage>
        <taxon>Bacteria</taxon>
        <taxon>Bacillati</taxon>
        <taxon>Actinomycetota</taxon>
        <taxon>Actinomycetes</taxon>
        <taxon>Micromonosporales</taxon>
        <taxon>Micromonosporaceae</taxon>
        <taxon>Actinoplanes</taxon>
    </lineage>
</organism>
<evidence type="ECO:0000313" key="19">
    <source>
        <dbReference type="EMBL" id="GIF06044.1"/>
    </source>
</evidence>
<evidence type="ECO:0000256" key="7">
    <source>
        <dbReference type="ARBA" id="ARBA00022618"/>
    </source>
</evidence>
<dbReference type="GO" id="GO:0051301">
    <property type="term" value="P:cell division"/>
    <property type="evidence" value="ECO:0007669"/>
    <property type="project" value="UniProtKB-KW"/>
</dbReference>
<evidence type="ECO:0000313" key="20">
    <source>
        <dbReference type="Proteomes" id="UP000629619"/>
    </source>
</evidence>
<dbReference type="InterPro" id="IPR016167">
    <property type="entry name" value="FAD-bd_PCMH_sub1"/>
</dbReference>
<dbReference type="AlphaFoldDB" id="A0A919N857"/>
<dbReference type="PROSITE" id="PS51387">
    <property type="entry name" value="FAD_PCMH"/>
    <property type="match status" value="1"/>
</dbReference>
<keyword evidence="10 17" id="KW-0521">NADP</keyword>
<comment type="function">
    <text evidence="2 17">Cell wall formation.</text>
</comment>
<dbReference type="Proteomes" id="UP000629619">
    <property type="component" value="Unassembled WGS sequence"/>
</dbReference>
<dbReference type="Gene3D" id="3.30.465.10">
    <property type="match status" value="1"/>
</dbReference>
<evidence type="ECO:0000256" key="8">
    <source>
        <dbReference type="ARBA" id="ARBA00022630"/>
    </source>
</evidence>
<dbReference type="Gene3D" id="3.90.78.10">
    <property type="entry name" value="UDP-N-acetylenolpyruvoylglucosamine reductase, C-terminal domain"/>
    <property type="match status" value="1"/>
</dbReference>
<dbReference type="GO" id="GO:0008762">
    <property type="term" value="F:UDP-N-acetylmuramate dehydrogenase activity"/>
    <property type="evidence" value="ECO:0007669"/>
    <property type="project" value="UniProtKB-UniRule"/>
</dbReference>
<evidence type="ECO:0000256" key="15">
    <source>
        <dbReference type="ARBA" id="ARBA00023316"/>
    </source>
</evidence>
<protein>
    <recommendedName>
        <fullName evidence="17">UDP-N-acetylenolpyruvoylglucosamine reductase</fullName>
        <ecNumber evidence="17">1.3.1.98</ecNumber>
    </recommendedName>
    <alternativeName>
        <fullName evidence="17">UDP-N-acetylmuramate dehydrogenase</fullName>
    </alternativeName>
</protein>
<evidence type="ECO:0000256" key="4">
    <source>
        <dbReference type="ARBA" id="ARBA00004752"/>
    </source>
</evidence>
<evidence type="ECO:0000256" key="2">
    <source>
        <dbReference type="ARBA" id="ARBA00003921"/>
    </source>
</evidence>
<evidence type="ECO:0000256" key="14">
    <source>
        <dbReference type="ARBA" id="ARBA00023306"/>
    </source>
</evidence>
<keyword evidence="12 17" id="KW-0573">Peptidoglycan synthesis</keyword>
<dbReference type="Gene3D" id="3.30.43.10">
    <property type="entry name" value="Uridine Diphospho-n-acetylenolpyruvylglucosamine Reductase, domain 2"/>
    <property type="match status" value="1"/>
</dbReference>
<comment type="catalytic activity">
    <reaction evidence="16 17">
        <text>UDP-N-acetyl-alpha-D-muramate + NADP(+) = UDP-N-acetyl-3-O-(1-carboxyvinyl)-alpha-D-glucosamine + NADPH + H(+)</text>
        <dbReference type="Rhea" id="RHEA:12248"/>
        <dbReference type="ChEBI" id="CHEBI:15378"/>
        <dbReference type="ChEBI" id="CHEBI:57783"/>
        <dbReference type="ChEBI" id="CHEBI:58349"/>
        <dbReference type="ChEBI" id="CHEBI:68483"/>
        <dbReference type="ChEBI" id="CHEBI:70757"/>
        <dbReference type="EC" id="1.3.1.98"/>
    </reaction>
</comment>
<dbReference type="InterPro" id="IPR036318">
    <property type="entry name" value="FAD-bd_PCMH-like_sf"/>
</dbReference>
<accession>A0A919N857</accession>
<dbReference type="PANTHER" id="PTHR21071:SF4">
    <property type="entry name" value="UDP-N-ACETYLENOLPYRUVOYLGLUCOSAMINE REDUCTASE"/>
    <property type="match status" value="1"/>
</dbReference>
<keyword evidence="11 17" id="KW-0133">Cell shape</keyword>
<comment type="pathway">
    <text evidence="4 17">Cell wall biogenesis; peptidoglycan biosynthesis.</text>
</comment>
<keyword evidence="14 17" id="KW-0131">Cell cycle</keyword>
<dbReference type="InterPro" id="IPR006094">
    <property type="entry name" value="Oxid_FAD_bind_N"/>
</dbReference>
<evidence type="ECO:0000256" key="1">
    <source>
        <dbReference type="ARBA" id="ARBA00001974"/>
    </source>
</evidence>
<dbReference type="InterPro" id="IPR003170">
    <property type="entry name" value="MurB"/>
</dbReference>
<feature type="active site" evidence="17">
    <location>
        <position position="363"/>
    </location>
</feature>
<dbReference type="GO" id="GO:0071555">
    <property type="term" value="P:cell wall organization"/>
    <property type="evidence" value="ECO:0007669"/>
    <property type="project" value="UniProtKB-KW"/>
</dbReference>
<dbReference type="Pfam" id="PF01565">
    <property type="entry name" value="FAD_binding_4"/>
    <property type="match status" value="1"/>
</dbReference>
<dbReference type="NCBIfam" id="TIGR00179">
    <property type="entry name" value="murB"/>
    <property type="match status" value="1"/>
</dbReference>
<evidence type="ECO:0000256" key="13">
    <source>
        <dbReference type="ARBA" id="ARBA00023002"/>
    </source>
</evidence>
<dbReference type="NCBIfam" id="NF010478">
    <property type="entry name" value="PRK13903.1"/>
    <property type="match status" value="1"/>
</dbReference>